<gene>
    <name evidence="4" type="ORF">C0630_00280</name>
</gene>
<feature type="chain" id="PRO_5014678906" evidence="2">
    <location>
        <begin position="23"/>
        <end position="196"/>
    </location>
</feature>
<feature type="signal peptide" evidence="2">
    <location>
        <begin position="1"/>
        <end position="22"/>
    </location>
</feature>
<dbReference type="InterPro" id="IPR013424">
    <property type="entry name" value="Ice-binding_C"/>
</dbReference>
<keyword evidence="2" id="KW-0732">Signal</keyword>
<dbReference type="EMBL" id="PKUN01000001">
    <property type="protein sequence ID" value="PLX63384.1"/>
    <property type="molecule type" value="Genomic_DNA"/>
</dbReference>
<evidence type="ECO:0000313" key="5">
    <source>
        <dbReference type="Proteomes" id="UP000235015"/>
    </source>
</evidence>
<dbReference type="Pfam" id="PF07589">
    <property type="entry name" value="PEP-CTERM"/>
    <property type="match status" value="1"/>
</dbReference>
<dbReference type="Proteomes" id="UP000235015">
    <property type="component" value="Unassembled WGS sequence"/>
</dbReference>
<feature type="transmembrane region" description="Helical" evidence="1">
    <location>
        <begin position="168"/>
        <end position="186"/>
    </location>
</feature>
<dbReference type="STRING" id="1111735.GCA_000428045_03521"/>
<evidence type="ECO:0000259" key="3">
    <source>
        <dbReference type="Pfam" id="PF07589"/>
    </source>
</evidence>
<reference evidence="4 5" key="1">
    <citation type="submission" date="2017-11" db="EMBL/GenBank/DDBJ databases">
        <title>Genome-resolved metagenomics identifies genetic mobility, metabolic interactions, and unexpected diversity in perchlorate-reducing communities.</title>
        <authorList>
            <person name="Barnum T.P."/>
            <person name="Figueroa I.A."/>
            <person name="Carlstrom C.I."/>
            <person name="Lucas L.N."/>
            <person name="Engelbrektson A.L."/>
            <person name="Coates J.D."/>
        </authorList>
    </citation>
    <scope>NUCLEOTIDE SEQUENCE [LARGE SCALE GENOMIC DNA]</scope>
    <source>
        <strain evidence="4">BM301</strain>
    </source>
</reference>
<organism evidence="4 5">
    <name type="scientific">Sedimenticola selenatireducens</name>
    <dbReference type="NCBI Taxonomy" id="191960"/>
    <lineage>
        <taxon>Bacteria</taxon>
        <taxon>Pseudomonadati</taxon>
        <taxon>Pseudomonadota</taxon>
        <taxon>Gammaproteobacteria</taxon>
        <taxon>Chromatiales</taxon>
        <taxon>Sedimenticolaceae</taxon>
        <taxon>Sedimenticola</taxon>
    </lineage>
</organism>
<keyword evidence="1" id="KW-0472">Membrane</keyword>
<dbReference type="NCBIfam" id="TIGR02595">
    <property type="entry name" value="PEP_CTERM"/>
    <property type="match status" value="1"/>
</dbReference>
<evidence type="ECO:0000256" key="1">
    <source>
        <dbReference type="SAM" id="Phobius"/>
    </source>
</evidence>
<sequence>MKKTLLLAAATALSMTSFASHALLITQTQALTADGQDMIFNFNALPATSGPGIISIAPAQGQGTLGLDLSGAFPAEDENFEVIFDGLSQGFYSCGGPSNNGSTPIAGAVDNSGNFNNCDFSLPFNLSQVAMETLLIDNSISVGVLFGDDVSTFGDGDLVTVSISYESVPVPATLALIGLGLVGMGYQKRRRSNLSA</sequence>
<accession>A0A2N6D117</accession>
<keyword evidence="1" id="KW-0812">Transmembrane</keyword>
<evidence type="ECO:0000256" key="2">
    <source>
        <dbReference type="SAM" id="SignalP"/>
    </source>
</evidence>
<dbReference type="RefSeq" id="WP_084609870.1">
    <property type="nucleotide sequence ID" value="NZ_CAXXYC010000002.1"/>
</dbReference>
<comment type="caution">
    <text evidence="4">The sequence shown here is derived from an EMBL/GenBank/DDBJ whole genome shotgun (WGS) entry which is preliminary data.</text>
</comment>
<dbReference type="AlphaFoldDB" id="A0A2N6D117"/>
<proteinExistence type="predicted"/>
<name>A0A2N6D117_9GAMM</name>
<protein>
    <submittedName>
        <fullName evidence="4">PEP-CTERM sorting domain-containing protein</fullName>
    </submittedName>
</protein>
<keyword evidence="1" id="KW-1133">Transmembrane helix</keyword>
<feature type="domain" description="Ice-binding protein C-terminal" evidence="3">
    <location>
        <begin position="167"/>
        <end position="190"/>
    </location>
</feature>
<evidence type="ECO:0000313" key="4">
    <source>
        <dbReference type="EMBL" id="PLX63384.1"/>
    </source>
</evidence>